<name>A0ABS0QLP6_9STAP</name>
<sequence length="121" mass="13793">MIDVFYFSKTGNTESFAKRLSTDCLSITDKESDNQFILLTPTYFFGQVPEEVDDWLSRNELKLIGVIGFGNRNWGSKYFGRAADIISESFGVPVLAKVELRGTDEDVESVDRIIESLRRLR</sequence>
<dbReference type="SUPFAM" id="SSF52218">
    <property type="entry name" value="Flavoproteins"/>
    <property type="match status" value="1"/>
</dbReference>
<reference evidence="1 2" key="1">
    <citation type="submission" date="2020-12" db="EMBL/GenBank/DDBJ databases">
        <title>Genomic analysis of Staphylococcus felis from a cat with skin infection.</title>
        <authorList>
            <person name="Aslantas O."/>
            <person name="Keskin O."/>
            <person name="Buyukaltay K."/>
            <person name="Gullu Yucetepe A."/>
        </authorList>
    </citation>
    <scope>NUCLEOTIDE SEQUENCE [LARGE SCALE GENOMIC DNA]</scope>
    <source>
        <strain evidence="1 2">HARRANVET</strain>
    </source>
</reference>
<dbReference type="PANTHER" id="PTHR37297">
    <property type="entry name" value="PROTEIN NRDI"/>
    <property type="match status" value="1"/>
</dbReference>
<gene>
    <name evidence="1" type="primary">nrdI</name>
    <name evidence="1" type="ORF">I9026_01760</name>
</gene>
<dbReference type="Proteomes" id="UP000597038">
    <property type="component" value="Unassembled WGS sequence"/>
</dbReference>
<dbReference type="Pfam" id="PF07972">
    <property type="entry name" value="Flavodoxin_NdrI"/>
    <property type="match status" value="1"/>
</dbReference>
<evidence type="ECO:0000313" key="1">
    <source>
        <dbReference type="EMBL" id="MBH9580097.1"/>
    </source>
</evidence>
<dbReference type="PANTHER" id="PTHR37297:SF1">
    <property type="entry name" value="PROTEIN NRDI"/>
    <property type="match status" value="1"/>
</dbReference>
<dbReference type="NCBIfam" id="TIGR00333">
    <property type="entry name" value="nrdI"/>
    <property type="match status" value="1"/>
</dbReference>
<evidence type="ECO:0000313" key="2">
    <source>
        <dbReference type="Proteomes" id="UP000597038"/>
    </source>
</evidence>
<comment type="caution">
    <text evidence="1">The sequence shown here is derived from an EMBL/GenBank/DDBJ whole genome shotgun (WGS) entry which is preliminary data.</text>
</comment>
<dbReference type="PIRSF" id="PIRSF005087">
    <property type="entry name" value="NrdI"/>
    <property type="match status" value="1"/>
</dbReference>
<proteinExistence type="predicted"/>
<keyword evidence="2" id="KW-1185">Reference proteome</keyword>
<organism evidence="1 2">
    <name type="scientific">Staphylococcus felis</name>
    <dbReference type="NCBI Taxonomy" id="46127"/>
    <lineage>
        <taxon>Bacteria</taxon>
        <taxon>Bacillati</taxon>
        <taxon>Bacillota</taxon>
        <taxon>Bacilli</taxon>
        <taxon>Bacillales</taxon>
        <taxon>Staphylococcaceae</taxon>
        <taxon>Staphylococcus</taxon>
    </lineage>
</organism>
<dbReference type="EMBL" id="JAEDAQ010000002">
    <property type="protein sequence ID" value="MBH9580097.1"/>
    <property type="molecule type" value="Genomic_DNA"/>
</dbReference>
<dbReference type="RefSeq" id="WP_115870742.1">
    <property type="nucleotide sequence ID" value="NZ_JAEDAQ010000002.1"/>
</dbReference>
<accession>A0ABS0QLP6</accession>
<protein>
    <submittedName>
        <fullName evidence="1">Class Ib ribonucleoside-diphosphate reductase assembly flavoprotein NrdI</fullName>
    </submittedName>
</protein>
<dbReference type="Gene3D" id="3.40.50.360">
    <property type="match status" value="1"/>
</dbReference>
<dbReference type="InterPro" id="IPR029039">
    <property type="entry name" value="Flavoprotein-like_sf"/>
</dbReference>
<dbReference type="InterPro" id="IPR004465">
    <property type="entry name" value="RNR_NrdI"/>
</dbReference>